<evidence type="ECO:0000313" key="5">
    <source>
        <dbReference type="Proteomes" id="UP000092661"/>
    </source>
</evidence>
<reference evidence="5" key="2">
    <citation type="submission" date="2016-07" db="EMBL/GenBank/DDBJ databases">
        <authorList>
            <person name="See-Too W.S."/>
        </authorList>
    </citation>
    <scope>NUCLEOTIDE SEQUENCE [LARGE SCALE GENOMIC DNA]</scope>
    <source>
        <strain evidence="5">DSM 14505</strain>
    </source>
</reference>
<reference evidence="2" key="3">
    <citation type="submission" date="2016-10" db="EMBL/GenBank/DDBJ databases">
        <authorList>
            <person name="See-Too W.S."/>
        </authorList>
    </citation>
    <scope>NUCLEOTIDE SEQUENCE</scope>
    <source>
        <strain evidence="2">DSM 14505</strain>
    </source>
</reference>
<dbReference type="Proteomes" id="UP000092661">
    <property type="component" value="Chromosome"/>
</dbReference>
<sequence length="67" mass="7287">MMFVVDRNAAVGNEASAAESLENKLVEKTNAAQNDKITYLDPDFWYLSGGGLQSVAQMVTDVQSAFE</sequence>
<evidence type="ECO:0000259" key="1">
    <source>
        <dbReference type="PROSITE" id="PS50983"/>
    </source>
</evidence>
<dbReference type="InterPro" id="IPR002491">
    <property type="entry name" value="ABC_transptr_periplasmic_BD"/>
</dbReference>
<accession>A0A1C7DBZ5</accession>
<dbReference type="EMBL" id="CP016534">
    <property type="protein sequence ID" value="ANU08937.1"/>
    <property type="molecule type" value="Genomic_DNA"/>
</dbReference>
<evidence type="ECO:0000313" key="4">
    <source>
        <dbReference type="Proteomes" id="UP000004725"/>
    </source>
</evidence>
<dbReference type="eggNOG" id="COG4607">
    <property type="taxonomic scope" value="Bacteria"/>
</dbReference>
<dbReference type="SUPFAM" id="SSF53807">
    <property type="entry name" value="Helical backbone' metal receptor"/>
    <property type="match status" value="1"/>
</dbReference>
<gene>
    <name evidence="3" type="ORF">A1A1_10376</name>
    <name evidence="2" type="ORF">BBH88_00605</name>
</gene>
<reference evidence="3 4" key="1">
    <citation type="journal article" date="2012" name="J. Bacteriol.">
        <title>Genome Sequence of the Antarctic Psychrophile Bacterium Planococcus antarcticus DSM 14505.</title>
        <authorList>
            <person name="Margolles A."/>
            <person name="Gueimonde M."/>
            <person name="Sanchez B."/>
        </authorList>
    </citation>
    <scope>NUCLEOTIDE SEQUENCE [LARGE SCALE GENOMIC DNA]</scope>
    <source>
        <strain evidence="3 4">DSM 14505</strain>
    </source>
</reference>
<feature type="domain" description="Fe/B12 periplasmic-binding" evidence="1">
    <location>
        <begin position="1"/>
        <end position="67"/>
    </location>
</feature>
<dbReference type="AlphaFoldDB" id="A0A1C7DBZ5"/>
<name>A0A1C7DBZ5_9BACL</name>
<dbReference type="Gene3D" id="3.40.50.1980">
    <property type="entry name" value="Nitrogenase molybdenum iron protein domain"/>
    <property type="match status" value="1"/>
</dbReference>
<keyword evidence="5" id="KW-1185">Reference proteome</keyword>
<protein>
    <submittedName>
        <fullName evidence="3">ABC transporter periplasmic protein</fullName>
    </submittedName>
</protein>
<evidence type="ECO:0000313" key="3">
    <source>
        <dbReference type="EMBL" id="EIM06549.1"/>
    </source>
</evidence>
<dbReference type="Proteomes" id="UP000004725">
    <property type="component" value="Unassembled WGS sequence"/>
</dbReference>
<proteinExistence type="predicted"/>
<dbReference type="EMBL" id="AJYB01000028">
    <property type="protein sequence ID" value="EIM06549.1"/>
    <property type="molecule type" value="Genomic_DNA"/>
</dbReference>
<evidence type="ECO:0000313" key="2">
    <source>
        <dbReference type="EMBL" id="ANU08937.1"/>
    </source>
</evidence>
<dbReference type="PROSITE" id="PS50983">
    <property type="entry name" value="FE_B12_PBP"/>
    <property type="match status" value="1"/>
</dbReference>
<organism evidence="3 4">
    <name type="scientific">Planococcus antarcticus DSM 14505</name>
    <dbReference type="NCBI Taxonomy" id="1185653"/>
    <lineage>
        <taxon>Bacteria</taxon>
        <taxon>Bacillati</taxon>
        <taxon>Bacillota</taxon>
        <taxon>Bacilli</taxon>
        <taxon>Bacillales</taxon>
        <taxon>Caryophanaceae</taxon>
        <taxon>Planococcus</taxon>
    </lineage>
</organism>
<dbReference type="KEGG" id="pana:BBH88_00605"/>